<dbReference type="InterPro" id="IPR013096">
    <property type="entry name" value="Cupin_2"/>
</dbReference>
<dbReference type="OrthoDB" id="9806121at2"/>
<name>A0A4R4DYS4_9BACL</name>
<dbReference type="RefSeq" id="WP_132420602.1">
    <property type="nucleotide sequence ID" value="NZ_SKFG01000060.1"/>
</dbReference>
<dbReference type="InterPro" id="IPR014710">
    <property type="entry name" value="RmlC-like_jellyroll"/>
</dbReference>
<evidence type="ECO:0000256" key="1">
    <source>
        <dbReference type="ARBA" id="ARBA00022723"/>
    </source>
</evidence>
<dbReference type="GO" id="GO:0046872">
    <property type="term" value="F:metal ion binding"/>
    <property type="evidence" value="ECO:0007669"/>
    <property type="project" value="UniProtKB-KW"/>
</dbReference>
<evidence type="ECO:0000313" key="4">
    <source>
        <dbReference type="Proteomes" id="UP000295418"/>
    </source>
</evidence>
<dbReference type="AlphaFoldDB" id="A0A4R4DYS4"/>
<dbReference type="Gene3D" id="2.60.120.10">
    <property type="entry name" value="Jelly Rolls"/>
    <property type="match status" value="1"/>
</dbReference>
<protein>
    <submittedName>
        <fullName evidence="3">Cupin domain-containing protein</fullName>
    </submittedName>
</protein>
<proteinExistence type="predicted"/>
<dbReference type="InterPro" id="IPR011051">
    <property type="entry name" value="RmlC_Cupin_sf"/>
</dbReference>
<keyword evidence="4" id="KW-1185">Reference proteome</keyword>
<organism evidence="3 4">
    <name type="scientific">Paenibacillus albiflavus</name>
    <dbReference type="NCBI Taxonomy" id="2545760"/>
    <lineage>
        <taxon>Bacteria</taxon>
        <taxon>Bacillati</taxon>
        <taxon>Bacillota</taxon>
        <taxon>Bacilli</taxon>
        <taxon>Bacillales</taxon>
        <taxon>Paenibacillaceae</taxon>
        <taxon>Paenibacillus</taxon>
    </lineage>
</organism>
<accession>A0A4R4DYS4</accession>
<dbReference type="PANTHER" id="PTHR35848:SF9">
    <property type="entry name" value="SLL1358 PROTEIN"/>
    <property type="match status" value="1"/>
</dbReference>
<dbReference type="SUPFAM" id="SSF51182">
    <property type="entry name" value="RmlC-like cupins"/>
    <property type="match status" value="1"/>
</dbReference>
<dbReference type="InterPro" id="IPR051610">
    <property type="entry name" value="GPI/OXD"/>
</dbReference>
<evidence type="ECO:0000259" key="2">
    <source>
        <dbReference type="Pfam" id="PF07883"/>
    </source>
</evidence>
<keyword evidence="1" id="KW-0479">Metal-binding</keyword>
<reference evidence="3 4" key="1">
    <citation type="submission" date="2019-03" db="EMBL/GenBank/DDBJ databases">
        <authorList>
            <person name="Kim M.K.M."/>
        </authorList>
    </citation>
    <scope>NUCLEOTIDE SEQUENCE [LARGE SCALE GENOMIC DNA]</scope>
    <source>
        <strain evidence="3 4">18JY21-1</strain>
    </source>
</reference>
<evidence type="ECO:0000313" key="3">
    <source>
        <dbReference type="EMBL" id="TCZ68605.1"/>
    </source>
</evidence>
<dbReference type="Pfam" id="PF07883">
    <property type="entry name" value="Cupin_2"/>
    <property type="match status" value="1"/>
</dbReference>
<gene>
    <name evidence="3" type="ORF">E0485_24245</name>
</gene>
<comment type="caution">
    <text evidence="3">The sequence shown here is derived from an EMBL/GenBank/DDBJ whole genome shotgun (WGS) entry which is preliminary data.</text>
</comment>
<dbReference type="Proteomes" id="UP000295418">
    <property type="component" value="Unassembled WGS sequence"/>
</dbReference>
<dbReference type="PANTHER" id="PTHR35848">
    <property type="entry name" value="OXALATE-BINDING PROTEIN"/>
    <property type="match status" value="1"/>
</dbReference>
<dbReference type="EMBL" id="SKFG01000060">
    <property type="protein sequence ID" value="TCZ68605.1"/>
    <property type="molecule type" value="Genomic_DNA"/>
</dbReference>
<feature type="domain" description="Cupin type-2" evidence="2">
    <location>
        <begin position="33"/>
        <end position="100"/>
    </location>
</feature>
<sequence>MKISKQSAEHYIWGDNCDGWHLVKGQNLSIIHERMPAHTEEVRHYHQHARQFFFVLSGTATMEIDDKVVVLNGQEGIDVLPLVPHQMMNKTNDEIEFVVISQPNSKGDRIIVD</sequence>